<name>A0ABQ7R3K5_PLUXY</name>
<dbReference type="Proteomes" id="UP000823941">
    <property type="component" value="Chromosome 4"/>
</dbReference>
<keyword evidence="3" id="KW-1185">Reference proteome</keyword>
<dbReference type="InterPro" id="IPR031827">
    <property type="entry name" value="DUF4746"/>
</dbReference>
<dbReference type="Gene3D" id="3.40.30.10">
    <property type="entry name" value="Glutaredoxin"/>
    <property type="match status" value="1"/>
</dbReference>
<proteinExistence type="predicted"/>
<reference evidence="2 3" key="1">
    <citation type="submission" date="2021-06" db="EMBL/GenBank/DDBJ databases">
        <title>A haploid diamondback moth (Plutella xylostella L.) genome assembly resolves 31 chromosomes and identifies a diamide resistance mutation.</title>
        <authorList>
            <person name="Ward C.M."/>
            <person name="Perry K.D."/>
            <person name="Baker G."/>
            <person name="Powis K."/>
            <person name="Heckel D.G."/>
            <person name="Baxter S.W."/>
        </authorList>
    </citation>
    <scope>NUCLEOTIDE SEQUENCE [LARGE SCALE GENOMIC DNA]</scope>
    <source>
        <strain evidence="2 3">LV</strain>
        <tissue evidence="2">Single pupa</tissue>
    </source>
</reference>
<gene>
    <name evidence="2" type="ORF">JYU34_002972</name>
</gene>
<evidence type="ECO:0000313" key="2">
    <source>
        <dbReference type="EMBL" id="KAG7311886.1"/>
    </source>
</evidence>
<accession>A0ABQ7R3K5</accession>
<dbReference type="PROSITE" id="PS51352">
    <property type="entry name" value="THIOREDOXIN_2"/>
    <property type="match status" value="1"/>
</dbReference>
<dbReference type="InterPro" id="IPR013766">
    <property type="entry name" value="Thioredoxin_domain"/>
</dbReference>
<dbReference type="EMBL" id="JAHIBW010000004">
    <property type="protein sequence ID" value="KAG7311886.1"/>
    <property type="molecule type" value="Genomic_DNA"/>
</dbReference>
<dbReference type="SUPFAM" id="SSF52833">
    <property type="entry name" value="Thioredoxin-like"/>
    <property type="match status" value="1"/>
</dbReference>
<organism evidence="2 3">
    <name type="scientific">Plutella xylostella</name>
    <name type="common">Diamondback moth</name>
    <name type="synonym">Plutella maculipennis</name>
    <dbReference type="NCBI Taxonomy" id="51655"/>
    <lineage>
        <taxon>Eukaryota</taxon>
        <taxon>Metazoa</taxon>
        <taxon>Ecdysozoa</taxon>
        <taxon>Arthropoda</taxon>
        <taxon>Hexapoda</taxon>
        <taxon>Insecta</taxon>
        <taxon>Pterygota</taxon>
        <taxon>Neoptera</taxon>
        <taxon>Endopterygota</taxon>
        <taxon>Lepidoptera</taxon>
        <taxon>Glossata</taxon>
        <taxon>Ditrysia</taxon>
        <taxon>Yponomeutoidea</taxon>
        <taxon>Plutellidae</taxon>
        <taxon>Plutella</taxon>
    </lineage>
</organism>
<sequence>MSVEEGPRPTLTQLVAANAAAAAAGAGKKAAQVQLQAELNTDEDWRKFLLRDGLLVVDVYSEWCGPCIGMVGNLKKIKVEIGGDNLHLAIAKADTIEVLKRFRNRSEPTWMFIAAGQLLNVVFGADAPRLARTIEQELKYEELARKGERTRPSRLPHELTPEEQVGRETIEQELKYEELARKGERQRPSRLPHELTPEEQVVAEALAARAEAKQAREREAVLSAREARREARARRLEAHFAEVCPVLMMPHSQKHLRKVADALEPLGVTVADKCPLLVGAEGARILAVEDPTLGAPPALAALVERPSLTLLLKKLPEKEGDVLELVRRGLCGDGLPDEEKPKKTVLEELTADGVPGLFVPADRHARAVALDLLFPKMVGSVVEPPAPPEPPHIALVYGAWQRRAVLAAAAALTPSAPAAPAAPAVLRYGFFADASVDEPRLLCKTLEKYEERPEKD</sequence>
<dbReference type="CDD" id="cd02948">
    <property type="entry name" value="TRX_NDPK"/>
    <property type="match status" value="1"/>
</dbReference>
<dbReference type="Pfam" id="PF15928">
    <property type="entry name" value="DUF4746"/>
    <property type="match status" value="1"/>
</dbReference>
<dbReference type="PANTHER" id="PTHR46135">
    <property type="entry name" value="NME/NM23 FAMILY MEMBER 8"/>
    <property type="match status" value="1"/>
</dbReference>
<dbReference type="InterPro" id="IPR036249">
    <property type="entry name" value="Thioredoxin-like_sf"/>
</dbReference>
<evidence type="ECO:0000313" key="3">
    <source>
        <dbReference type="Proteomes" id="UP000823941"/>
    </source>
</evidence>
<protein>
    <recommendedName>
        <fullName evidence="1">Thioredoxin domain-containing protein</fullName>
    </recommendedName>
</protein>
<evidence type="ECO:0000259" key="1">
    <source>
        <dbReference type="PROSITE" id="PS51352"/>
    </source>
</evidence>
<feature type="domain" description="Thioredoxin" evidence="1">
    <location>
        <begin position="24"/>
        <end position="139"/>
    </location>
</feature>
<dbReference type="PANTHER" id="PTHR46135:SF3">
    <property type="entry name" value="NME_NM23 FAMILY MEMBER 8"/>
    <property type="match status" value="1"/>
</dbReference>
<dbReference type="Pfam" id="PF00085">
    <property type="entry name" value="Thioredoxin"/>
    <property type="match status" value="1"/>
</dbReference>
<comment type="caution">
    <text evidence="2">The sequence shown here is derived from an EMBL/GenBank/DDBJ whole genome shotgun (WGS) entry which is preliminary data.</text>
</comment>
<dbReference type="InterPro" id="IPR051766">
    <property type="entry name" value="TXND_domain-containing"/>
</dbReference>